<proteinExistence type="predicted"/>
<accession>A0A3N1MD12</accession>
<keyword evidence="2" id="KW-1185">Reference proteome</keyword>
<evidence type="ECO:0000313" key="1">
    <source>
        <dbReference type="EMBL" id="ROQ00965.1"/>
    </source>
</evidence>
<dbReference type="Proteomes" id="UP000278222">
    <property type="component" value="Unassembled WGS sequence"/>
</dbReference>
<reference evidence="1 2" key="1">
    <citation type="submission" date="2018-11" db="EMBL/GenBank/DDBJ databases">
        <title>Genomic Encyclopedia of Type Strains, Phase IV (KMG-IV): sequencing the most valuable type-strain genomes for metagenomic binning, comparative biology and taxonomic classification.</title>
        <authorList>
            <person name="Goeker M."/>
        </authorList>
    </citation>
    <scope>NUCLEOTIDE SEQUENCE [LARGE SCALE GENOMIC DNA]</scope>
    <source>
        <strain evidence="1 2">DSM 5900</strain>
    </source>
</reference>
<sequence length="257" mass="27548">MLHILGREGATARMHAALLAACPQAAGQVVAMDYGRAIAAGEQALPAGAYAFLGVERLDDDSAFDVMKLHARLGRRAGVRCINHPTLTVHRYELLRILHDAGINPGDALRVEDRRLPARWPVYLRDELAPMAALPLLVRDREQFGGMVARMAREAVFRPPILICELPGADAGSATLGRVFHVGGRLIADPRGQALLARAGAPDAADIFRQARIDLGYLTLALVADRVVVVDSGTDPEQLVRPDMLPVLAPAMLGLAG</sequence>
<gene>
    <name evidence="1" type="ORF">EDC65_0135</name>
</gene>
<protein>
    <submittedName>
        <fullName evidence="1">Uncharacterized protein</fullName>
    </submittedName>
</protein>
<organism evidence="1 2">
    <name type="scientific">Stella humosa</name>
    <dbReference type="NCBI Taxonomy" id="94"/>
    <lineage>
        <taxon>Bacteria</taxon>
        <taxon>Pseudomonadati</taxon>
        <taxon>Pseudomonadota</taxon>
        <taxon>Alphaproteobacteria</taxon>
        <taxon>Rhodospirillales</taxon>
        <taxon>Stellaceae</taxon>
        <taxon>Stella</taxon>
    </lineage>
</organism>
<dbReference type="AlphaFoldDB" id="A0A3N1MD12"/>
<evidence type="ECO:0000313" key="2">
    <source>
        <dbReference type="Proteomes" id="UP000278222"/>
    </source>
</evidence>
<dbReference type="RefSeq" id="WP_123687772.1">
    <property type="nucleotide sequence ID" value="NZ_AP019700.1"/>
</dbReference>
<name>A0A3N1MD12_9PROT</name>
<comment type="caution">
    <text evidence="1">The sequence shown here is derived from an EMBL/GenBank/DDBJ whole genome shotgun (WGS) entry which is preliminary data.</text>
</comment>
<dbReference type="EMBL" id="RJKX01000011">
    <property type="protein sequence ID" value="ROQ00965.1"/>
    <property type="molecule type" value="Genomic_DNA"/>
</dbReference>